<dbReference type="InterPro" id="IPR002762">
    <property type="entry name" value="CbiX-like"/>
</dbReference>
<evidence type="ECO:0000313" key="3">
    <source>
        <dbReference type="EMBL" id="WBE25495.1"/>
    </source>
</evidence>
<name>A0AAF0AJI9_9GAMM</name>
<reference evidence="3 4" key="1">
    <citation type="submission" date="2022-12" db="EMBL/GenBank/DDBJ databases">
        <title>Coexistence and Characterization of a Novel Tigecycline Resistance gene tet(X) variant and blaNDM-1 in a Pseudomonas caeni Isolate of Chicken Origin.</title>
        <authorList>
            <person name="Lu X."/>
            <person name="Zhang L."/>
            <person name="Li R."/>
            <person name="Wang Z."/>
        </authorList>
    </citation>
    <scope>NUCLEOTIDE SEQUENCE [LARGE SCALE GENOMIC DNA]</scope>
    <source>
        <strain evidence="3 4">CE14</strain>
    </source>
</reference>
<keyword evidence="4" id="KW-1185">Reference proteome</keyword>
<dbReference type="AlphaFoldDB" id="A0AAF0AJI9"/>
<evidence type="ECO:0000313" key="4">
    <source>
        <dbReference type="Proteomes" id="UP001212189"/>
    </source>
</evidence>
<dbReference type="CDD" id="cd03416">
    <property type="entry name" value="CbiX_SirB_N"/>
    <property type="match status" value="1"/>
</dbReference>
<dbReference type="InterPro" id="IPR050963">
    <property type="entry name" value="Sirohydro_Cobaltochel/CbiX"/>
</dbReference>
<dbReference type="GO" id="GO:0016829">
    <property type="term" value="F:lyase activity"/>
    <property type="evidence" value="ECO:0007669"/>
    <property type="project" value="UniProtKB-KW"/>
</dbReference>
<organism evidence="3 4">
    <name type="scientific">Denitrificimonas caeni</name>
    <dbReference type="NCBI Taxonomy" id="521720"/>
    <lineage>
        <taxon>Bacteria</taxon>
        <taxon>Pseudomonadati</taxon>
        <taxon>Pseudomonadota</taxon>
        <taxon>Gammaproteobacteria</taxon>
        <taxon>Pseudomonadales</taxon>
        <taxon>Pseudomonadaceae</taxon>
        <taxon>Denitrificimonas</taxon>
    </lineage>
</organism>
<dbReference type="KEGG" id="dce:O6P33_01205"/>
<proteinExistence type="predicted"/>
<gene>
    <name evidence="3" type="ORF">O6P33_01205</name>
</gene>
<dbReference type="SUPFAM" id="SSF53800">
    <property type="entry name" value="Chelatase"/>
    <property type="match status" value="1"/>
</dbReference>
<dbReference type="GO" id="GO:0046872">
    <property type="term" value="F:metal ion binding"/>
    <property type="evidence" value="ECO:0007669"/>
    <property type="project" value="UniProtKB-KW"/>
</dbReference>
<dbReference type="PANTHER" id="PTHR33542">
    <property type="entry name" value="SIROHYDROCHLORIN FERROCHELATASE, CHLOROPLASTIC"/>
    <property type="match status" value="1"/>
</dbReference>
<keyword evidence="2" id="KW-0456">Lyase</keyword>
<protein>
    <submittedName>
        <fullName evidence="3">CbiX/SirB N-terminal domain-containing protein</fullName>
    </submittedName>
</protein>
<dbReference type="EMBL" id="CP114976">
    <property type="protein sequence ID" value="WBE25495.1"/>
    <property type="molecule type" value="Genomic_DNA"/>
</dbReference>
<dbReference type="Pfam" id="PF01903">
    <property type="entry name" value="CbiX"/>
    <property type="match status" value="1"/>
</dbReference>
<evidence type="ECO:0000256" key="2">
    <source>
        <dbReference type="ARBA" id="ARBA00023239"/>
    </source>
</evidence>
<evidence type="ECO:0000256" key="1">
    <source>
        <dbReference type="ARBA" id="ARBA00022723"/>
    </source>
</evidence>
<dbReference type="Proteomes" id="UP001212189">
    <property type="component" value="Chromosome"/>
</dbReference>
<dbReference type="RefSeq" id="WP_269818436.1">
    <property type="nucleotide sequence ID" value="NZ_CP114976.1"/>
</dbReference>
<sequence length="119" mass="13100">MKRLLIVAHGSRRDASNEEVRVLATRVAEHLQLAVDNVQVAFFELATPSIESALDACFNNGVDEVSVLPYFLSSGTHVVNDVPREIAAMQEKWPDKIIKVLPHIGAAETMVSLIASTYR</sequence>
<accession>A0AAF0AJI9</accession>
<dbReference type="PANTHER" id="PTHR33542:SF3">
    <property type="entry name" value="SIROHYDROCHLORIN FERROCHELATASE, CHLOROPLASTIC"/>
    <property type="match status" value="1"/>
</dbReference>
<keyword evidence="1" id="KW-0479">Metal-binding</keyword>
<dbReference type="Gene3D" id="3.40.50.1400">
    <property type="match status" value="1"/>
</dbReference>